<keyword evidence="2" id="KW-0472">Membrane</keyword>
<evidence type="ECO:0000313" key="4">
    <source>
        <dbReference type="Proteomes" id="UP001445732"/>
    </source>
</evidence>
<keyword evidence="2" id="KW-0812">Transmembrane</keyword>
<feature type="compositionally biased region" description="Pro residues" evidence="1">
    <location>
        <begin position="92"/>
        <end position="112"/>
    </location>
</feature>
<keyword evidence="2" id="KW-1133">Transmembrane helix</keyword>
<comment type="caution">
    <text evidence="3">The sequence shown here is derived from an EMBL/GenBank/DDBJ whole genome shotgun (WGS) entry which is preliminary data.</text>
</comment>
<evidence type="ECO:0000256" key="2">
    <source>
        <dbReference type="SAM" id="Phobius"/>
    </source>
</evidence>
<keyword evidence="4" id="KW-1185">Reference proteome</keyword>
<accession>A0ABV1NPR0</accession>
<feature type="compositionally biased region" description="Pro residues" evidence="1">
    <location>
        <begin position="61"/>
        <end position="75"/>
    </location>
</feature>
<evidence type="ECO:0000256" key="1">
    <source>
        <dbReference type="SAM" id="MobiDB-lite"/>
    </source>
</evidence>
<gene>
    <name evidence="3" type="ORF">ABN401_10495</name>
</gene>
<protein>
    <submittedName>
        <fullName evidence="3">Energy transducer TonB</fullName>
    </submittedName>
</protein>
<feature type="compositionally biased region" description="Gly residues" evidence="1">
    <location>
        <begin position="127"/>
        <end position="152"/>
    </location>
</feature>
<dbReference type="RefSeq" id="WP_349684792.1">
    <property type="nucleotide sequence ID" value="NZ_JBEGDD010000008.1"/>
</dbReference>
<feature type="region of interest" description="Disordered" evidence="1">
    <location>
        <begin position="59"/>
        <end position="157"/>
    </location>
</feature>
<organism evidence="3 4">
    <name type="scientific">Brevundimonas aurifodinae</name>
    <dbReference type="NCBI Taxonomy" id="1508312"/>
    <lineage>
        <taxon>Bacteria</taxon>
        <taxon>Pseudomonadati</taxon>
        <taxon>Pseudomonadota</taxon>
        <taxon>Alphaproteobacteria</taxon>
        <taxon>Caulobacterales</taxon>
        <taxon>Caulobacteraceae</taxon>
        <taxon>Brevundimonas</taxon>
    </lineage>
</organism>
<dbReference type="EMBL" id="JBEGDD010000008">
    <property type="protein sequence ID" value="MEQ7155636.1"/>
    <property type="molecule type" value="Genomic_DNA"/>
</dbReference>
<feature type="transmembrane region" description="Helical" evidence="2">
    <location>
        <begin position="20"/>
        <end position="39"/>
    </location>
</feature>
<dbReference type="Proteomes" id="UP001445732">
    <property type="component" value="Unassembled WGS sequence"/>
</dbReference>
<dbReference type="Gene3D" id="3.30.1150.10">
    <property type="match status" value="1"/>
</dbReference>
<proteinExistence type="predicted"/>
<name>A0ABV1NPR0_9CAUL</name>
<evidence type="ECO:0000313" key="3">
    <source>
        <dbReference type="EMBL" id="MEQ7155636.1"/>
    </source>
</evidence>
<sequence length="248" mass="25466">MTSENAFHHPEARRARYRRWGVIGGVALAHAGLFALLGLRGAPPAPPAILSPIEVELFEFAPPPPPPPPPDPEPAADPGGGAPAAASRVNRPPDPPRVPPELPVAPPTPAPEPTLIVGASETAGPEPGLGQGGEGTGTGSGTGSGDGPGAGSGPIILRGASNGEILAFVPPEARRRRIPGRASVNCVIRADTRLEACRPVDETPQGLGFGEAAVRIAETHFRFRPPTTAAGRPVEGFRVTVFVQFGRQ</sequence>
<reference evidence="3 4" key="1">
    <citation type="submission" date="2024-06" db="EMBL/GenBank/DDBJ databases">
        <title>Brevundimonas sp. C11.</title>
        <authorList>
            <person name="Maltman C."/>
        </authorList>
    </citation>
    <scope>NUCLEOTIDE SEQUENCE [LARGE SCALE GENOMIC DNA]</scope>
    <source>
        <strain evidence="3 4">C11</strain>
    </source>
</reference>